<dbReference type="Proteomes" id="UP000003242">
    <property type="component" value="Unassembled WGS sequence"/>
</dbReference>
<proteinExistence type="predicted"/>
<dbReference type="EMBL" id="ADGP01000019">
    <property type="protein sequence ID" value="EFD94023.1"/>
    <property type="molecule type" value="Genomic_DNA"/>
</dbReference>
<evidence type="ECO:0000313" key="1">
    <source>
        <dbReference type="EMBL" id="EFD94023.1"/>
    </source>
</evidence>
<dbReference type="AlphaFoldDB" id="D3LUM4"/>
<protein>
    <submittedName>
        <fullName evidence="1">Uncharacterized protein</fullName>
    </submittedName>
</protein>
<accession>D3LUM4</accession>
<gene>
    <name evidence="1" type="ORF">HMPREF0889_1570</name>
</gene>
<organism evidence="1 2">
    <name type="scientific">Megasphaera lornae</name>
    <dbReference type="NCBI Taxonomy" id="1000568"/>
    <lineage>
        <taxon>Bacteria</taxon>
        <taxon>Bacillati</taxon>
        <taxon>Bacillota</taxon>
        <taxon>Negativicutes</taxon>
        <taxon>Veillonellales</taxon>
        <taxon>Veillonellaceae</taxon>
        <taxon>Megasphaera</taxon>
    </lineage>
</organism>
<evidence type="ECO:0000313" key="2">
    <source>
        <dbReference type="Proteomes" id="UP000003242"/>
    </source>
</evidence>
<sequence length="43" mass="4705">MYREERESVFASSKKNKAVSGDTYVPHIVLSGGESAVDVLGYK</sequence>
<comment type="caution">
    <text evidence="1">The sequence shown here is derived from an EMBL/GenBank/DDBJ whole genome shotgun (WGS) entry which is preliminary data.</text>
</comment>
<reference evidence="2" key="1">
    <citation type="submission" date="2009-12" db="EMBL/GenBank/DDBJ databases">
        <title>Sequence of Clostridiales genomosp. BVAB3 str. UPII9-5.</title>
        <authorList>
            <person name="Madupu R."/>
            <person name="Durkin A.S."/>
            <person name="Torralba M."/>
            <person name="Methe B."/>
            <person name="Sutton G.G."/>
            <person name="Strausberg R.L."/>
            <person name="Nelson K.E."/>
        </authorList>
    </citation>
    <scope>NUCLEOTIDE SEQUENCE [LARGE SCALE GENOMIC DNA]</scope>
    <source>
        <strain evidence="2">28L</strain>
    </source>
</reference>
<name>D3LUM4_9FIRM</name>
<dbReference type="STRING" id="699218.HMPREF0889_1570"/>